<organism evidence="5 6">
    <name type="scientific">Sphingobacterium tenebrionis</name>
    <dbReference type="NCBI Taxonomy" id="3111775"/>
    <lineage>
        <taxon>Bacteria</taxon>
        <taxon>Pseudomonadati</taxon>
        <taxon>Bacteroidota</taxon>
        <taxon>Sphingobacteriia</taxon>
        <taxon>Sphingobacteriales</taxon>
        <taxon>Sphingobacteriaceae</taxon>
        <taxon>Sphingobacterium</taxon>
    </lineage>
</organism>
<dbReference type="SUPFAM" id="SSF53335">
    <property type="entry name" value="S-adenosyl-L-methionine-dependent methyltransferases"/>
    <property type="match status" value="1"/>
</dbReference>
<evidence type="ECO:0000256" key="1">
    <source>
        <dbReference type="ARBA" id="ARBA00022553"/>
    </source>
</evidence>
<evidence type="ECO:0000256" key="2">
    <source>
        <dbReference type="ARBA" id="ARBA00022603"/>
    </source>
</evidence>
<dbReference type="GO" id="GO:0008168">
    <property type="term" value="F:methyltransferase activity"/>
    <property type="evidence" value="ECO:0007669"/>
    <property type="project" value="UniProtKB-KW"/>
</dbReference>
<dbReference type="GO" id="GO:0032259">
    <property type="term" value="P:methylation"/>
    <property type="evidence" value="ECO:0007669"/>
    <property type="project" value="UniProtKB-KW"/>
</dbReference>
<keyword evidence="1" id="KW-0597">Phosphoprotein</keyword>
<dbReference type="CDD" id="cd02440">
    <property type="entry name" value="AdoMet_MTases"/>
    <property type="match status" value="1"/>
</dbReference>
<comment type="caution">
    <text evidence="5">The sequence shown here is derived from an EMBL/GenBank/DDBJ whole genome shotgun (WGS) entry which is preliminary data.</text>
</comment>
<evidence type="ECO:0000256" key="4">
    <source>
        <dbReference type="ARBA" id="ARBA00022691"/>
    </source>
</evidence>
<reference evidence="5 6" key="1">
    <citation type="submission" date="2024-01" db="EMBL/GenBank/DDBJ databases">
        <title>Sphingobacterium tenebrionis sp. nov., a novel endophyte isolated from tenebrio molitor intestines.</title>
        <authorList>
            <person name="Zhang C."/>
        </authorList>
    </citation>
    <scope>NUCLEOTIDE SEQUENCE [LARGE SCALE GENOMIC DNA]</scope>
    <source>
        <strain evidence="5 6">PU5-4</strain>
    </source>
</reference>
<name>A0ABU8I6M4_9SPHI</name>
<accession>A0ABU8I6M4</accession>
<dbReference type="Gene3D" id="3.40.50.150">
    <property type="entry name" value="Vaccinia Virus protein VP39"/>
    <property type="match status" value="1"/>
</dbReference>
<dbReference type="PROSITE" id="PS51585">
    <property type="entry name" value="SAM_MT_TPMT"/>
    <property type="match status" value="1"/>
</dbReference>
<keyword evidence="2 5" id="KW-0489">Methyltransferase</keyword>
<protein>
    <submittedName>
        <fullName evidence="5">Methyltransferase domain-containing protein</fullName>
    </submittedName>
</protein>
<gene>
    <name evidence="5" type="ORF">VJ786_10120</name>
</gene>
<dbReference type="Proteomes" id="UP001363035">
    <property type="component" value="Unassembled WGS sequence"/>
</dbReference>
<dbReference type="RefSeq" id="WP_134776884.1">
    <property type="nucleotide sequence ID" value="NZ_JAYLLN010000022.1"/>
</dbReference>
<evidence type="ECO:0000256" key="3">
    <source>
        <dbReference type="ARBA" id="ARBA00022679"/>
    </source>
</evidence>
<evidence type="ECO:0000313" key="5">
    <source>
        <dbReference type="EMBL" id="MEI5985258.1"/>
    </source>
</evidence>
<dbReference type="InterPro" id="IPR029063">
    <property type="entry name" value="SAM-dependent_MTases_sf"/>
</dbReference>
<keyword evidence="4" id="KW-0949">S-adenosyl-L-methionine</keyword>
<evidence type="ECO:0000313" key="6">
    <source>
        <dbReference type="Proteomes" id="UP001363035"/>
    </source>
</evidence>
<dbReference type="EMBL" id="JAYLLN010000022">
    <property type="protein sequence ID" value="MEI5985258.1"/>
    <property type="molecule type" value="Genomic_DNA"/>
</dbReference>
<keyword evidence="3" id="KW-0808">Transferase</keyword>
<dbReference type="InterPro" id="IPR008854">
    <property type="entry name" value="TPMT"/>
</dbReference>
<dbReference type="PANTHER" id="PTHR32183">
    <property type="match status" value="1"/>
</dbReference>
<dbReference type="PANTHER" id="PTHR32183:SF6">
    <property type="entry name" value="CYSTEINE SULFINATE DESULFINASE_CYSTEINE DESULFURASE AND RELATED ENZYMES"/>
    <property type="match status" value="1"/>
</dbReference>
<keyword evidence="6" id="KW-1185">Reference proteome</keyword>
<dbReference type="Pfam" id="PF05724">
    <property type="entry name" value="TPMT"/>
    <property type="match status" value="1"/>
</dbReference>
<proteinExistence type="predicted"/>
<sequence>MSETLDQGYWNNRWQQHQLGWDIGYPSTPLVDYINGLENKGISILIPGCGNAYEAAYLLEQGFNNITVIDIAEKAVELVKEKFAGKEGIRIIHGDFFELEGRYDLILEQTFFCALDPALRPKYVSKMAELLKTDGQLVGVLFNTQFQRQGPPFGGSEAEYRPLFEKSMDISVMEPCRNSIPERQGNELFIILKKKNGKD</sequence>